<dbReference type="AlphaFoldDB" id="F8CBE6"/>
<evidence type="ECO:0000256" key="1">
    <source>
        <dbReference type="SAM" id="MobiDB-lite"/>
    </source>
</evidence>
<dbReference type="EMBL" id="CP002830">
    <property type="protein sequence ID" value="AEI63353.1"/>
    <property type="molecule type" value="Genomic_DNA"/>
</dbReference>
<accession>F8CBE6</accession>
<sequence>MEHEAGLQVDDLQRLMALATEDEVTLELLRRGGGRKTARARTRPRIGPVAA</sequence>
<organism evidence="2 3">
    <name type="scientific">Myxococcus fulvus (strain ATCC BAA-855 / HW-1)</name>
    <dbReference type="NCBI Taxonomy" id="483219"/>
    <lineage>
        <taxon>Bacteria</taxon>
        <taxon>Pseudomonadati</taxon>
        <taxon>Myxococcota</taxon>
        <taxon>Myxococcia</taxon>
        <taxon>Myxococcales</taxon>
        <taxon>Cystobacterineae</taxon>
        <taxon>Myxococcaceae</taxon>
        <taxon>Myxococcus</taxon>
    </lineage>
</organism>
<gene>
    <name evidence="2" type="ordered locus">LILAB_07190</name>
</gene>
<evidence type="ECO:0000313" key="2">
    <source>
        <dbReference type="EMBL" id="AEI63353.1"/>
    </source>
</evidence>
<feature type="compositionally biased region" description="Basic residues" evidence="1">
    <location>
        <begin position="32"/>
        <end position="44"/>
    </location>
</feature>
<dbReference type="eggNOG" id="COG0265">
    <property type="taxonomic scope" value="Bacteria"/>
</dbReference>
<reference evidence="2 3" key="1">
    <citation type="journal article" date="2011" name="J. Bacteriol.">
        <title>Genome sequence of the halotolerant marine bacterium Myxococcus fulvus HW-1.</title>
        <authorList>
            <person name="Li Z.F."/>
            <person name="Li X."/>
            <person name="Liu H."/>
            <person name="Liu X."/>
            <person name="Han K."/>
            <person name="Wu Z.H."/>
            <person name="Hu W."/>
            <person name="Li F.F."/>
            <person name="Li Y.Z."/>
        </authorList>
    </citation>
    <scope>NUCLEOTIDE SEQUENCE [LARGE SCALE GENOMIC DNA]</scope>
    <source>
        <strain evidence="3">ATCC BAA-855 / HW-1</strain>
    </source>
</reference>
<feature type="region of interest" description="Disordered" evidence="1">
    <location>
        <begin position="30"/>
        <end position="51"/>
    </location>
</feature>
<dbReference type="Proteomes" id="UP000000488">
    <property type="component" value="Chromosome"/>
</dbReference>
<protein>
    <submittedName>
        <fullName evidence="2">Uncharacterized protein</fullName>
    </submittedName>
</protein>
<dbReference type="STRING" id="483219.LILAB_07190"/>
<proteinExistence type="predicted"/>
<name>F8CBE6_MYXFH</name>
<evidence type="ECO:0000313" key="3">
    <source>
        <dbReference type="Proteomes" id="UP000000488"/>
    </source>
</evidence>
<dbReference type="KEGG" id="mfu:LILAB_07190"/>
<dbReference type="HOGENOM" id="CLU_3101208_0_0_7"/>